<reference evidence="2" key="1">
    <citation type="submission" date="2021-01" db="EMBL/GenBank/DDBJ databases">
        <title>A chromosome-scale assembly of European eel, Anguilla anguilla.</title>
        <authorList>
            <person name="Henkel C."/>
            <person name="Jong-Raadsen S.A."/>
            <person name="Dufour S."/>
            <person name="Weltzien F.-A."/>
            <person name="Palstra A.P."/>
            <person name="Pelster B."/>
            <person name="Spaink H.P."/>
            <person name="Van Den Thillart G.E."/>
            <person name="Jansen H."/>
            <person name="Zahm M."/>
            <person name="Klopp C."/>
            <person name="Cedric C."/>
            <person name="Louis A."/>
            <person name="Berthelot C."/>
            <person name="Parey E."/>
            <person name="Roest Crollius H."/>
            <person name="Montfort J."/>
            <person name="Robinson-Rechavi M."/>
            <person name="Bucao C."/>
            <person name="Bouchez O."/>
            <person name="Gislard M."/>
            <person name="Lluch J."/>
            <person name="Milhes M."/>
            <person name="Lampietro C."/>
            <person name="Lopez Roques C."/>
            <person name="Donnadieu C."/>
            <person name="Braasch I."/>
            <person name="Desvignes T."/>
            <person name="Postlethwait J."/>
            <person name="Bobe J."/>
            <person name="Guiguen Y."/>
            <person name="Dirks R."/>
        </authorList>
    </citation>
    <scope>NUCLEOTIDE SEQUENCE</scope>
    <source>
        <strain evidence="2">Tag_6206</strain>
        <tissue evidence="2">Liver</tissue>
    </source>
</reference>
<feature type="domain" description="Glutamine amidotransferase type-2" evidence="1">
    <location>
        <begin position="2"/>
        <end position="66"/>
    </location>
</feature>
<keyword evidence="3" id="KW-1185">Reference proteome</keyword>
<comment type="caution">
    <text evidence="2">The sequence shown here is derived from an EMBL/GenBank/DDBJ whole genome shotgun (WGS) entry which is preliminary data.</text>
</comment>
<sequence length="66" mass="7289">MCGIFAYLNYHVPRTRREILEILLKGLQRLEYRGYDSPVRAVPSLRSAGGVRAAGLPSLCATRIAA</sequence>
<dbReference type="InterPro" id="IPR029055">
    <property type="entry name" value="Ntn_hydrolases_N"/>
</dbReference>
<dbReference type="PROSITE" id="PS51278">
    <property type="entry name" value="GATASE_TYPE_2"/>
    <property type="match status" value="1"/>
</dbReference>
<accession>A0A9D3RRH8</accession>
<name>A0A9D3RRH8_ANGAN</name>
<proteinExistence type="predicted"/>
<dbReference type="Proteomes" id="UP001044222">
    <property type="component" value="Chromosome 10"/>
</dbReference>
<dbReference type="InterPro" id="IPR017932">
    <property type="entry name" value="GATase_2_dom"/>
</dbReference>
<dbReference type="SUPFAM" id="SSF56235">
    <property type="entry name" value="N-terminal nucleophile aminohydrolases (Ntn hydrolases)"/>
    <property type="match status" value="1"/>
</dbReference>
<evidence type="ECO:0000313" key="3">
    <source>
        <dbReference type="Proteomes" id="UP001044222"/>
    </source>
</evidence>
<evidence type="ECO:0000259" key="1">
    <source>
        <dbReference type="PROSITE" id="PS51278"/>
    </source>
</evidence>
<organism evidence="2 3">
    <name type="scientific">Anguilla anguilla</name>
    <name type="common">European freshwater eel</name>
    <name type="synonym">Muraena anguilla</name>
    <dbReference type="NCBI Taxonomy" id="7936"/>
    <lineage>
        <taxon>Eukaryota</taxon>
        <taxon>Metazoa</taxon>
        <taxon>Chordata</taxon>
        <taxon>Craniata</taxon>
        <taxon>Vertebrata</taxon>
        <taxon>Euteleostomi</taxon>
        <taxon>Actinopterygii</taxon>
        <taxon>Neopterygii</taxon>
        <taxon>Teleostei</taxon>
        <taxon>Anguilliformes</taxon>
        <taxon>Anguillidae</taxon>
        <taxon>Anguilla</taxon>
    </lineage>
</organism>
<protein>
    <recommendedName>
        <fullName evidence="1">Glutamine amidotransferase type-2 domain-containing protein</fullName>
    </recommendedName>
</protein>
<dbReference type="Gene3D" id="3.60.20.10">
    <property type="entry name" value="Glutamine Phosphoribosylpyrophosphate, subunit 1, domain 1"/>
    <property type="match status" value="1"/>
</dbReference>
<evidence type="ECO:0000313" key="2">
    <source>
        <dbReference type="EMBL" id="KAG5840599.1"/>
    </source>
</evidence>
<gene>
    <name evidence="2" type="ORF">ANANG_G00190460</name>
</gene>
<dbReference type="EMBL" id="JAFIRN010000010">
    <property type="protein sequence ID" value="KAG5840599.1"/>
    <property type="molecule type" value="Genomic_DNA"/>
</dbReference>
<dbReference type="AlphaFoldDB" id="A0A9D3RRH8"/>